<dbReference type="PANTHER" id="PTHR43531:SF11">
    <property type="entry name" value="METHYL-ACCEPTING CHEMOTAXIS PROTEIN 3"/>
    <property type="match status" value="1"/>
</dbReference>
<dbReference type="SMART" id="SM00283">
    <property type="entry name" value="MA"/>
    <property type="match status" value="1"/>
</dbReference>
<accession>A0A4S4NKC0</accession>
<dbReference type="GO" id="GO:0006935">
    <property type="term" value="P:chemotaxis"/>
    <property type="evidence" value="ECO:0007669"/>
    <property type="project" value="UniProtKB-KW"/>
</dbReference>
<evidence type="ECO:0000256" key="5">
    <source>
        <dbReference type="SAM" id="Phobius"/>
    </source>
</evidence>
<proteinExistence type="inferred from homology"/>
<dbReference type="Proteomes" id="UP000306602">
    <property type="component" value="Unassembled WGS sequence"/>
</dbReference>
<feature type="transmembrane region" description="Helical" evidence="5">
    <location>
        <begin position="65"/>
        <end position="86"/>
    </location>
</feature>
<protein>
    <recommendedName>
        <fullName evidence="10">Methyl-accepting chemotaxis protein</fullName>
    </recommendedName>
</protein>
<sequence length="564" mass="59898">MSTADNSDTPMTFKAFMIIALGVPISLGACLIDGNSLGPVAAISLGFLLIGMAVALLRPGLLKDMIAFAAIGQPIAFTAALAGNSFQLDTHMLFFAVTATLVSLNAVRPLVFATLIVAAHHVGFTVLLPTFVYPDGAIAENIMRSLFHGVVLAMETTALIAVVLTRQKMTAALAQERDAADQARQAADENAAKAQALAVEAEEKSQHTEELAEEARRARLAAEKDKDQIKSMSDQMAQEAAAAEQTQLRLREELQSVLDALQVGLSNLAAGNLTVTMPNDLPSEYREVAHDFTAAVDQLRSTIALMVDNTQTVRGEAEAITSATSDLNSKTQEQNAILERSVAAIEALTAELTSASKTAGEAADVTRRVQQTTDDSRNIVEKAALAIERIEATSGDISKITSVIDNISFQTNLLALNAGVEAARAGEAGQGFAVVAAEVRNLAMRSSEAAQEIRDLIGKSEHEVNDGVEHVRQTVASLMEVGDAVSSAARLVDLIKQSAQTQAGSVSKISEMMDLLNNVSQQNLRLFNHTTDACKSLNQTAESAEALTNRFILTADTTQERLTG</sequence>
<evidence type="ECO:0000256" key="2">
    <source>
        <dbReference type="ARBA" id="ARBA00029447"/>
    </source>
</evidence>
<evidence type="ECO:0000313" key="8">
    <source>
        <dbReference type="EMBL" id="THH38748.1"/>
    </source>
</evidence>
<dbReference type="EMBL" id="SRKY01000001">
    <property type="protein sequence ID" value="THH38748.1"/>
    <property type="molecule type" value="Genomic_DNA"/>
</dbReference>
<dbReference type="InterPro" id="IPR003660">
    <property type="entry name" value="HAMP_dom"/>
</dbReference>
<evidence type="ECO:0000259" key="7">
    <source>
        <dbReference type="PROSITE" id="PS50885"/>
    </source>
</evidence>
<dbReference type="AlphaFoldDB" id="A0A4S4NKC0"/>
<feature type="transmembrane region" description="Helical" evidence="5">
    <location>
        <begin position="106"/>
        <end position="133"/>
    </location>
</feature>
<keyword evidence="9" id="KW-1185">Reference proteome</keyword>
<evidence type="ECO:0000256" key="4">
    <source>
        <dbReference type="SAM" id="Coils"/>
    </source>
</evidence>
<dbReference type="PROSITE" id="PS50111">
    <property type="entry name" value="CHEMOTAXIS_TRANSDUC_2"/>
    <property type="match status" value="1"/>
</dbReference>
<feature type="transmembrane region" description="Helical" evidence="5">
    <location>
        <begin position="40"/>
        <end position="58"/>
    </location>
</feature>
<comment type="similarity">
    <text evidence="2">Belongs to the methyl-accepting chemotaxis (MCP) protein family.</text>
</comment>
<keyword evidence="5" id="KW-1133">Transmembrane helix</keyword>
<feature type="domain" description="HAMP" evidence="7">
    <location>
        <begin position="252"/>
        <end position="304"/>
    </location>
</feature>
<dbReference type="GO" id="GO:0004888">
    <property type="term" value="F:transmembrane signaling receptor activity"/>
    <property type="evidence" value="ECO:0007669"/>
    <property type="project" value="InterPro"/>
</dbReference>
<dbReference type="Gene3D" id="1.10.287.950">
    <property type="entry name" value="Methyl-accepting chemotaxis protein"/>
    <property type="match status" value="1"/>
</dbReference>
<dbReference type="Pfam" id="PF00015">
    <property type="entry name" value="MCPsignal"/>
    <property type="match status" value="1"/>
</dbReference>
<dbReference type="PRINTS" id="PR00260">
    <property type="entry name" value="CHEMTRNSDUCR"/>
</dbReference>
<comment type="caution">
    <text evidence="8">The sequence shown here is derived from an EMBL/GenBank/DDBJ whole genome shotgun (WGS) entry which is preliminary data.</text>
</comment>
<evidence type="ECO:0000256" key="3">
    <source>
        <dbReference type="PROSITE-ProRule" id="PRU00284"/>
    </source>
</evidence>
<dbReference type="SUPFAM" id="SSF58104">
    <property type="entry name" value="Methyl-accepting chemotaxis protein (MCP) signaling domain"/>
    <property type="match status" value="1"/>
</dbReference>
<evidence type="ECO:0000313" key="9">
    <source>
        <dbReference type="Proteomes" id="UP000306602"/>
    </source>
</evidence>
<reference evidence="8 9" key="1">
    <citation type="submission" date="2019-04" db="EMBL/GenBank/DDBJ databases">
        <title>Shimia ponticola sp. nov., isolated from seawater.</title>
        <authorList>
            <person name="Kim Y.-O."/>
            <person name="Yoon J.-H."/>
        </authorList>
    </citation>
    <scope>NUCLEOTIDE SEQUENCE [LARGE SCALE GENOMIC DNA]</scope>
    <source>
        <strain evidence="8 9">MYP11</strain>
    </source>
</reference>
<keyword evidence="1" id="KW-0145">Chemotaxis</keyword>
<gene>
    <name evidence="8" type="ORF">E4Z66_04060</name>
</gene>
<evidence type="ECO:0008006" key="10">
    <source>
        <dbReference type="Google" id="ProtNLM"/>
    </source>
</evidence>
<organism evidence="8 9">
    <name type="scientific">Aliishimia ponticola</name>
    <dbReference type="NCBI Taxonomy" id="2499833"/>
    <lineage>
        <taxon>Bacteria</taxon>
        <taxon>Pseudomonadati</taxon>
        <taxon>Pseudomonadota</taxon>
        <taxon>Alphaproteobacteria</taxon>
        <taxon>Rhodobacterales</taxon>
        <taxon>Paracoccaceae</taxon>
        <taxon>Aliishimia</taxon>
    </lineage>
</organism>
<dbReference type="GO" id="GO:0007165">
    <property type="term" value="P:signal transduction"/>
    <property type="evidence" value="ECO:0007669"/>
    <property type="project" value="UniProtKB-KW"/>
</dbReference>
<feature type="domain" description="Methyl-accepting transducer" evidence="6">
    <location>
        <begin position="309"/>
        <end position="538"/>
    </location>
</feature>
<dbReference type="PANTHER" id="PTHR43531">
    <property type="entry name" value="PROTEIN ICFG"/>
    <property type="match status" value="1"/>
</dbReference>
<keyword evidence="5" id="KW-0812">Transmembrane</keyword>
<dbReference type="GO" id="GO:0016020">
    <property type="term" value="C:membrane"/>
    <property type="evidence" value="ECO:0007669"/>
    <property type="project" value="InterPro"/>
</dbReference>
<evidence type="ECO:0000259" key="6">
    <source>
        <dbReference type="PROSITE" id="PS50111"/>
    </source>
</evidence>
<keyword evidence="4" id="KW-0175">Coiled coil</keyword>
<name>A0A4S4NKC0_9RHOB</name>
<dbReference type="InterPro" id="IPR051310">
    <property type="entry name" value="MCP_chemotaxis"/>
</dbReference>
<dbReference type="InterPro" id="IPR004089">
    <property type="entry name" value="MCPsignal_dom"/>
</dbReference>
<keyword evidence="3" id="KW-0807">Transducer</keyword>
<dbReference type="PROSITE" id="PS50885">
    <property type="entry name" value="HAMP"/>
    <property type="match status" value="1"/>
</dbReference>
<evidence type="ECO:0000256" key="1">
    <source>
        <dbReference type="ARBA" id="ARBA00022500"/>
    </source>
</evidence>
<dbReference type="OrthoDB" id="354287at2"/>
<feature type="coiled-coil region" evidence="4">
    <location>
        <begin position="166"/>
        <end position="253"/>
    </location>
</feature>
<keyword evidence="5" id="KW-0472">Membrane</keyword>
<dbReference type="SMART" id="SM00304">
    <property type="entry name" value="HAMP"/>
    <property type="match status" value="1"/>
</dbReference>
<dbReference type="InterPro" id="IPR004090">
    <property type="entry name" value="Chemotax_Me-accpt_rcpt"/>
</dbReference>
<feature type="transmembrane region" description="Helical" evidence="5">
    <location>
        <begin position="12"/>
        <end position="34"/>
    </location>
</feature>
<feature type="transmembrane region" description="Helical" evidence="5">
    <location>
        <begin position="145"/>
        <end position="164"/>
    </location>
</feature>